<reference evidence="1" key="1">
    <citation type="submission" date="2023-03" db="EMBL/GenBank/DDBJ databases">
        <title>Massive genome expansion in bonnet fungi (Mycena s.s.) driven by repeated elements and novel gene families across ecological guilds.</title>
        <authorList>
            <consortium name="Lawrence Berkeley National Laboratory"/>
            <person name="Harder C.B."/>
            <person name="Miyauchi S."/>
            <person name="Viragh M."/>
            <person name="Kuo A."/>
            <person name="Thoen E."/>
            <person name="Andreopoulos B."/>
            <person name="Lu D."/>
            <person name="Skrede I."/>
            <person name="Drula E."/>
            <person name="Henrissat B."/>
            <person name="Morin E."/>
            <person name="Kohler A."/>
            <person name="Barry K."/>
            <person name="LaButti K."/>
            <person name="Morin E."/>
            <person name="Salamov A."/>
            <person name="Lipzen A."/>
            <person name="Mereny Z."/>
            <person name="Hegedus B."/>
            <person name="Baldrian P."/>
            <person name="Stursova M."/>
            <person name="Weitz H."/>
            <person name="Taylor A."/>
            <person name="Grigoriev I.V."/>
            <person name="Nagy L.G."/>
            <person name="Martin F."/>
            <person name="Kauserud H."/>
        </authorList>
    </citation>
    <scope>NUCLEOTIDE SEQUENCE</scope>
    <source>
        <strain evidence="1">CBHHK188m</strain>
    </source>
</reference>
<evidence type="ECO:0000313" key="1">
    <source>
        <dbReference type="EMBL" id="KAJ7750692.1"/>
    </source>
</evidence>
<keyword evidence="2" id="KW-1185">Reference proteome</keyword>
<sequence>MTTPVNLSSTPNGPSAVRLLSDPNLNVCPDHTSDAWDDIRAGMTGTPDEITTKLDECWTKSNDKLKARWAQQVADDEAEAVAVEAARQKKLDDNAAAAARVAEEERLEAEKKKPKLGAFDANSEAPSIMQSRISPYAQKKLEKMEYCLLYPFGPGGLSEAASVALSSNDESFRLARNEDNELTVLAGPSSTAHKNMPRDNQLSWRDFDLAQARFLKEIICVGWPKSHIEALSQFFYLICNHSDRGLPGGEAALLAYADHIRAEWHRTLGTPESFNIALQLIAIGDDLFIKRRDDALNA</sequence>
<organism evidence="1 2">
    <name type="scientific">Mycena maculata</name>
    <dbReference type="NCBI Taxonomy" id="230809"/>
    <lineage>
        <taxon>Eukaryota</taxon>
        <taxon>Fungi</taxon>
        <taxon>Dikarya</taxon>
        <taxon>Basidiomycota</taxon>
        <taxon>Agaricomycotina</taxon>
        <taxon>Agaricomycetes</taxon>
        <taxon>Agaricomycetidae</taxon>
        <taxon>Agaricales</taxon>
        <taxon>Marasmiineae</taxon>
        <taxon>Mycenaceae</taxon>
        <taxon>Mycena</taxon>
    </lineage>
</organism>
<name>A0AAD7IWE3_9AGAR</name>
<protein>
    <submittedName>
        <fullName evidence="1">Uncharacterized protein</fullName>
    </submittedName>
</protein>
<gene>
    <name evidence="1" type="ORF">DFH07DRAFT_961289</name>
</gene>
<dbReference type="AlphaFoldDB" id="A0AAD7IWE3"/>
<accession>A0AAD7IWE3</accession>
<proteinExistence type="predicted"/>
<dbReference type="EMBL" id="JARJLG010000081">
    <property type="protein sequence ID" value="KAJ7750692.1"/>
    <property type="molecule type" value="Genomic_DNA"/>
</dbReference>
<evidence type="ECO:0000313" key="2">
    <source>
        <dbReference type="Proteomes" id="UP001215280"/>
    </source>
</evidence>
<dbReference type="Proteomes" id="UP001215280">
    <property type="component" value="Unassembled WGS sequence"/>
</dbReference>
<comment type="caution">
    <text evidence="1">The sequence shown here is derived from an EMBL/GenBank/DDBJ whole genome shotgun (WGS) entry which is preliminary data.</text>
</comment>